<dbReference type="CDD" id="cd23944">
    <property type="entry name" value="USP_Rv2623_repeat1"/>
    <property type="match status" value="1"/>
</dbReference>
<comment type="caution">
    <text evidence="3">The sequence shown here is derived from an EMBL/GenBank/DDBJ whole genome shotgun (WGS) entry which is preliminary data.</text>
</comment>
<evidence type="ECO:0000313" key="3">
    <source>
        <dbReference type="EMBL" id="MCI4674984.1"/>
    </source>
</evidence>
<dbReference type="RefSeq" id="WP_243071351.1">
    <property type="nucleotide sequence ID" value="NZ_JAIVFL010000001.1"/>
</dbReference>
<organism evidence="3 4">
    <name type="scientific">Candidatus Mycolicibacterium alkanivorans</name>
    <dbReference type="NCBI Taxonomy" id="2954114"/>
    <lineage>
        <taxon>Bacteria</taxon>
        <taxon>Bacillati</taxon>
        <taxon>Actinomycetota</taxon>
        <taxon>Actinomycetes</taxon>
        <taxon>Mycobacteriales</taxon>
        <taxon>Mycobacteriaceae</taxon>
        <taxon>Mycolicibacterium</taxon>
    </lineage>
</organism>
<dbReference type="InterPro" id="IPR006016">
    <property type="entry name" value="UspA"/>
</dbReference>
<dbReference type="EMBL" id="JAIVFL010000001">
    <property type="protein sequence ID" value="MCI4674984.1"/>
    <property type="molecule type" value="Genomic_DNA"/>
</dbReference>
<evidence type="ECO:0000256" key="1">
    <source>
        <dbReference type="ARBA" id="ARBA00008791"/>
    </source>
</evidence>
<dbReference type="InterPro" id="IPR006015">
    <property type="entry name" value="Universal_stress_UspA"/>
</dbReference>
<feature type="domain" description="UspA" evidence="2">
    <location>
        <begin position="165"/>
        <end position="296"/>
    </location>
</feature>
<evidence type="ECO:0000259" key="2">
    <source>
        <dbReference type="Pfam" id="PF00582"/>
    </source>
</evidence>
<dbReference type="PRINTS" id="PR01438">
    <property type="entry name" value="UNVRSLSTRESS"/>
</dbReference>
<keyword evidence="4" id="KW-1185">Reference proteome</keyword>
<reference evidence="3" key="1">
    <citation type="journal article" date="2022" name="ISME J.">
        <title>Identification of active gaseous-alkane degraders at natural gas seeps.</title>
        <authorList>
            <person name="Farhan Ul Haque M."/>
            <person name="Hernandez M."/>
            <person name="Crombie A.T."/>
            <person name="Murrell J.C."/>
        </authorList>
    </citation>
    <scope>NUCLEOTIDE SEQUENCE</scope>
    <source>
        <strain evidence="3">ANDR5</strain>
    </source>
</reference>
<dbReference type="PANTHER" id="PTHR46268">
    <property type="entry name" value="STRESS RESPONSE PROTEIN NHAX"/>
    <property type="match status" value="1"/>
</dbReference>
<proteinExistence type="inferred from homology"/>
<dbReference type="Proteomes" id="UP001139068">
    <property type="component" value="Unassembled WGS sequence"/>
</dbReference>
<dbReference type="SUPFAM" id="SSF52402">
    <property type="entry name" value="Adenine nucleotide alpha hydrolases-like"/>
    <property type="match status" value="2"/>
</dbReference>
<dbReference type="Gene3D" id="3.40.50.620">
    <property type="entry name" value="HUPs"/>
    <property type="match status" value="2"/>
</dbReference>
<comment type="similarity">
    <text evidence="1">Belongs to the universal stress protein A family.</text>
</comment>
<sequence>MPAPVAHRGIVVGVDGSSASKVAVDWAVRDAAMRKVPLAVVSVLDPPMATTVRGFPMPMPPGYLRAQEDEGRTILEDALGTVEDCSKQIGHVDVSGELVNGHPASILVDLSKDAAMVVVGSHRRGAVARRLLGSVSTGLVHHGHCPVAVIHDDSPLMPRLSQPPVLVGIDGSPASELAIAIAFDEASWRGVELVAVHAWSDTAMLGFRVPDWSTVRSEAEELLAERLAGWQERYPDVDVVRVVVGDRPARQLVEQSESAQLLVVGGHGRGGFAGMLLGSVSTAVVHTARTPVIVARQR</sequence>
<dbReference type="PANTHER" id="PTHR46268:SF6">
    <property type="entry name" value="UNIVERSAL STRESS PROTEIN UP12"/>
    <property type="match status" value="1"/>
</dbReference>
<protein>
    <submittedName>
        <fullName evidence="3">Universal stress protein</fullName>
    </submittedName>
</protein>
<accession>A0ABS9YUU3</accession>
<name>A0ABS9YUU3_9MYCO</name>
<evidence type="ECO:0000313" key="4">
    <source>
        <dbReference type="Proteomes" id="UP001139068"/>
    </source>
</evidence>
<dbReference type="InterPro" id="IPR014729">
    <property type="entry name" value="Rossmann-like_a/b/a_fold"/>
</dbReference>
<gene>
    <name evidence="3" type="ORF">K9U37_08765</name>
</gene>
<dbReference type="Pfam" id="PF00582">
    <property type="entry name" value="Usp"/>
    <property type="match status" value="2"/>
</dbReference>
<feature type="domain" description="UspA" evidence="2">
    <location>
        <begin position="10"/>
        <end position="151"/>
    </location>
</feature>